<dbReference type="EMBL" id="JAJJMO010000001">
    <property type="protein sequence ID" value="MCC9071702.1"/>
    <property type="molecule type" value="Genomic_DNA"/>
</dbReference>
<evidence type="ECO:0000256" key="1">
    <source>
        <dbReference type="ARBA" id="ARBA00022679"/>
    </source>
</evidence>
<proteinExistence type="predicted"/>
<evidence type="ECO:0000259" key="3">
    <source>
        <dbReference type="Pfam" id="PF02709"/>
    </source>
</evidence>
<comment type="caution">
    <text evidence="4">The sequence shown here is derived from an EMBL/GenBank/DDBJ whole genome shotgun (WGS) entry which is preliminary data.</text>
</comment>
<name>A0ABS8MUD0_9FLAO</name>
<dbReference type="InterPro" id="IPR001173">
    <property type="entry name" value="Glyco_trans_2-like"/>
</dbReference>
<accession>A0ABS8MUD0</accession>
<feature type="domain" description="Galactosyltransferase C-terminal" evidence="3">
    <location>
        <begin position="151"/>
        <end position="195"/>
    </location>
</feature>
<keyword evidence="5" id="KW-1185">Reference proteome</keyword>
<organism evidence="4 5">
    <name type="scientific">Flavobacterium pisciphilum</name>
    <dbReference type="NCBI Taxonomy" id="2893755"/>
    <lineage>
        <taxon>Bacteria</taxon>
        <taxon>Pseudomonadati</taxon>
        <taxon>Bacteroidota</taxon>
        <taxon>Flavobacteriia</taxon>
        <taxon>Flavobacteriales</taxon>
        <taxon>Flavobacteriaceae</taxon>
        <taxon>Flavobacterium</taxon>
    </lineage>
</organism>
<evidence type="ECO:0000259" key="2">
    <source>
        <dbReference type="Pfam" id="PF00535"/>
    </source>
</evidence>
<sequence>MIKPLVSVIIPCYNHGQFLDEAIQSILEQSYFDWECIIINDGSIDNTEEIAQKWVNIDHRFIYFYKENGGLSSARNYGIKKSRGSYILTLDADDFYHHTFVEKGVDILLKNATIGIVSSWGIRFSGNEQFGIFKPTGKTIKDFLFYNAAIGTSLFRKECWEKVKGYDENMKLGYEDWEFYIRVCRLGWDVHILEEVLFFYRQHQFSMRTIAINKHNKDIKKYIFIKHKDLYIEYYESYIEQFLGDIESLKADNLKIRNKIDYKLGNTLLRPLRTLKSIFKE</sequence>
<dbReference type="Pfam" id="PF00535">
    <property type="entry name" value="Glycos_transf_2"/>
    <property type="match status" value="1"/>
</dbReference>
<dbReference type="PANTHER" id="PTHR22916:SF3">
    <property type="entry name" value="UDP-GLCNAC:BETAGAL BETA-1,3-N-ACETYLGLUCOSAMINYLTRANSFERASE-LIKE PROTEIN 1"/>
    <property type="match status" value="1"/>
</dbReference>
<dbReference type="CDD" id="cd00761">
    <property type="entry name" value="Glyco_tranf_GTA_type"/>
    <property type="match status" value="1"/>
</dbReference>
<evidence type="ECO:0000313" key="4">
    <source>
        <dbReference type="EMBL" id="MCC9071702.1"/>
    </source>
</evidence>
<dbReference type="PANTHER" id="PTHR22916">
    <property type="entry name" value="GLYCOSYLTRANSFERASE"/>
    <property type="match status" value="1"/>
</dbReference>
<dbReference type="SUPFAM" id="SSF53448">
    <property type="entry name" value="Nucleotide-diphospho-sugar transferases"/>
    <property type="match status" value="1"/>
</dbReference>
<feature type="domain" description="Glycosyltransferase 2-like" evidence="2">
    <location>
        <begin position="7"/>
        <end position="133"/>
    </location>
</feature>
<evidence type="ECO:0000313" key="5">
    <source>
        <dbReference type="Proteomes" id="UP001430919"/>
    </source>
</evidence>
<reference evidence="4" key="1">
    <citation type="submission" date="2021-11" db="EMBL/GenBank/DDBJ databases">
        <title>Description of novel Flavobacterium species.</title>
        <authorList>
            <person name="Saticioglu I.B."/>
            <person name="Ay H."/>
            <person name="Altun S."/>
            <person name="Duman M."/>
        </authorList>
    </citation>
    <scope>NUCLEOTIDE SEQUENCE</scope>
    <source>
        <strain evidence="4">F-65</strain>
    </source>
</reference>
<dbReference type="Proteomes" id="UP001430919">
    <property type="component" value="Unassembled WGS sequence"/>
</dbReference>
<gene>
    <name evidence="4" type="ORF">LNQ49_08935</name>
</gene>
<dbReference type="InterPro" id="IPR029044">
    <property type="entry name" value="Nucleotide-diphossugar_trans"/>
</dbReference>
<dbReference type="RefSeq" id="WP_229988395.1">
    <property type="nucleotide sequence ID" value="NZ_JAJJMO010000001.1"/>
</dbReference>
<dbReference type="Gene3D" id="3.90.550.10">
    <property type="entry name" value="Spore Coat Polysaccharide Biosynthesis Protein SpsA, Chain A"/>
    <property type="match status" value="1"/>
</dbReference>
<protein>
    <submittedName>
        <fullName evidence="4">Glycosyltransferase family 2 protein</fullName>
    </submittedName>
</protein>
<dbReference type="Pfam" id="PF02709">
    <property type="entry name" value="Glyco_transf_7C"/>
    <property type="match status" value="1"/>
</dbReference>
<keyword evidence="1" id="KW-0808">Transferase</keyword>
<dbReference type="InterPro" id="IPR027791">
    <property type="entry name" value="Galactosyl_T_C"/>
</dbReference>